<name>A0A212JKL3_9DELT</name>
<proteinExistence type="predicted"/>
<accession>A0A212JKL3</accession>
<dbReference type="AlphaFoldDB" id="A0A212JKL3"/>
<evidence type="ECO:0000313" key="1">
    <source>
        <dbReference type="EMBL" id="SBV99961.1"/>
    </source>
</evidence>
<dbReference type="EMBL" id="FLUQ01000001">
    <property type="protein sequence ID" value="SBV99961.1"/>
    <property type="molecule type" value="Genomic_DNA"/>
</dbReference>
<protein>
    <submittedName>
        <fullName evidence="1">Uncharacterized protein</fullName>
    </submittedName>
</protein>
<gene>
    <name evidence="1" type="ORF">KL86DPRO_11699</name>
</gene>
<sequence>MAINEELAKLIKEYGLFNLVSEPSDIDDVDDYIAAVLTIDLAAAGYFKPYIGLQDTISSLFPGYRAVDDILHPDDNGLLTVILEDIEKGEQYKAYQEKREQKLHAHIKKTAKLHFYGDTNVPDYKKEVVCKAVFNVYDYFPSPPYHDHGKFDAWFWSVTANCFSEYEWVHINGGYTFGNYVHVVLVSKALLRNHLERIAANINKEDSES</sequence>
<organism evidence="1">
    <name type="scientific">uncultured delta proteobacterium</name>
    <dbReference type="NCBI Taxonomy" id="34034"/>
    <lineage>
        <taxon>Bacteria</taxon>
        <taxon>Deltaproteobacteria</taxon>
        <taxon>environmental samples</taxon>
    </lineage>
</organism>
<reference evidence="1" key="1">
    <citation type="submission" date="2016-04" db="EMBL/GenBank/DDBJ databases">
        <authorList>
            <person name="Evans L.H."/>
            <person name="Alamgir A."/>
            <person name="Owens N."/>
            <person name="Weber N.D."/>
            <person name="Virtaneva K."/>
            <person name="Barbian K."/>
            <person name="Babar A."/>
            <person name="Rosenke K."/>
        </authorList>
    </citation>
    <scope>NUCLEOTIDE SEQUENCE</scope>
    <source>
        <strain evidence="1">86</strain>
    </source>
</reference>